<dbReference type="GO" id="GO:0004386">
    <property type="term" value="F:helicase activity"/>
    <property type="evidence" value="ECO:0007669"/>
    <property type="project" value="UniProtKB-KW"/>
</dbReference>
<sequence>MMGQSASKAKKLELQRAAKKNKFSKKRISGGKKTSQK</sequence>
<keyword evidence="2" id="KW-0347">Helicase</keyword>
<protein>
    <submittedName>
        <fullName evidence="2">Putative atp-dependent rna helicase ddx31</fullName>
    </submittedName>
</protein>
<organism evidence="2">
    <name type="scientific">Tetraselmis sp. GSL018</name>
    <dbReference type="NCBI Taxonomy" id="582737"/>
    <lineage>
        <taxon>Eukaryota</taxon>
        <taxon>Viridiplantae</taxon>
        <taxon>Chlorophyta</taxon>
        <taxon>core chlorophytes</taxon>
        <taxon>Chlorodendrophyceae</taxon>
        <taxon>Chlorodendrales</taxon>
        <taxon>Chlorodendraceae</taxon>
        <taxon>Tetraselmis</taxon>
    </lineage>
</organism>
<accession>A0A061RR21</accession>
<gene>
    <name evidence="2" type="ORF">TSPGSL018_23365</name>
</gene>
<dbReference type="AlphaFoldDB" id="A0A061RR21"/>
<name>A0A061RR21_9CHLO</name>
<dbReference type="EMBL" id="GBEZ01010323">
    <property type="protein sequence ID" value="JAC75342.1"/>
    <property type="molecule type" value="Transcribed_RNA"/>
</dbReference>
<keyword evidence="2" id="KW-0067">ATP-binding</keyword>
<evidence type="ECO:0000256" key="1">
    <source>
        <dbReference type="SAM" id="MobiDB-lite"/>
    </source>
</evidence>
<keyword evidence="2" id="KW-0547">Nucleotide-binding</keyword>
<keyword evidence="2" id="KW-0378">Hydrolase</keyword>
<proteinExistence type="predicted"/>
<feature type="region of interest" description="Disordered" evidence="1">
    <location>
        <begin position="1"/>
        <end position="37"/>
    </location>
</feature>
<reference evidence="2" key="1">
    <citation type="submission" date="2014-05" db="EMBL/GenBank/DDBJ databases">
        <title>The transcriptome of the halophilic microalga Tetraselmis sp. GSL018 isolated from the Great Salt Lake, Utah.</title>
        <authorList>
            <person name="Jinkerson R.E."/>
            <person name="D'Adamo S."/>
            <person name="Posewitz M.C."/>
        </authorList>
    </citation>
    <scope>NUCLEOTIDE SEQUENCE</scope>
    <source>
        <strain evidence="2">GSL018</strain>
    </source>
</reference>
<evidence type="ECO:0000313" key="2">
    <source>
        <dbReference type="EMBL" id="JAC75342.1"/>
    </source>
</evidence>
<feature type="compositionally biased region" description="Basic residues" evidence="1">
    <location>
        <begin position="17"/>
        <end position="37"/>
    </location>
</feature>